<proteinExistence type="predicted"/>
<reference evidence="1 2" key="1">
    <citation type="journal article" date="2011" name="J. Bacteriol.">
        <title>Genome sequence of 'Pedosphaera parvula' Ellin514, an aerobic Verrucomicrobial isolate from pasture soil.</title>
        <authorList>
            <person name="Kant R."/>
            <person name="van Passel M.W."/>
            <person name="Sangwan P."/>
            <person name="Palva A."/>
            <person name="Lucas S."/>
            <person name="Copeland A."/>
            <person name="Lapidus A."/>
            <person name="Glavina Del Rio T."/>
            <person name="Dalin E."/>
            <person name="Tice H."/>
            <person name="Bruce D."/>
            <person name="Goodwin L."/>
            <person name="Pitluck S."/>
            <person name="Chertkov O."/>
            <person name="Larimer F.W."/>
            <person name="Land M.L."/>
            <person name="Hauser L."/>
            <person name="Brettin T.S."/>
            <person name="Detter J.C."/>
            <person name="Han S."/>
            <person name="de Vos W.M."/>
            <person name="Janssen P.H."/>
            <person name="Smidt H."/>
        </authorList>
    </citation>
    <scope>NUCLEOTIDE SEQUENCE [LARGE SCALE GENOMIC DNA]</scope>
    <source>
        <strain evidence="1 2">Ellin514</strain>
    </source>
</reference>
<dbReference type="Pfam" id="PF19562">
    <property type="entry name" value="DUF6084"/>
    <property type="match status" value="1"/>
</dbReference>
<dbReference type="InterPro" id="IPR045730">
    <property type="entry name" value="DUF6084"/>
</dbReference>
<gene>
    <name evidence="1" type="ORF">Cflav_PD5738</name>
</gene>
<name>B9XAR8_PEDPL</name>
<sequence>MPDLDFKIIGVEPAVHGLTPLLHFKVKITNTPASETIQTVTLHAQIQFQSAQRAYNVREQERLLDLFGTPDRWGQTLRNRLWAHANTMVRTFSGNTEATLPVQCTYDMNVTATKYFYALEKGDVSLLFLFSGTVFYTTPDNRLQVQQVSWDKECVYRMPISLWRGMMEHHYPNSAWLYLQRESFEKLYAYKRRHGLATWEQAIERLLPQPETEEIPA</sequence>
<dbReference type="RefSeq" id="WP_007412916.1">
    <property type="nucleotide sequence ID" value="NZ_ABOX02000002.1"/>
</dbReference>
<organism evidence="1 2">
    <name type="scientific">Pedosphaera parvula (strain Ellin514)</name>
    <dbReference type="NCBI Taxonomy" id="320771"/>
    <lineage>
        <taxon>Bacteria</taxon>
        <taxon>Pseudomonadati</taxon>
        <taxon>Verrucomicrobiota</taxon>
        <taxon>Pedosphaerae</taxon>
        <taxon>Pedosphaerales</taxon>
        <taxon>Pedosphaeraceae</taxon>
        <taxon>Pedosphaera</taxon>
    </lineage>
</organism>
<dbReference type="STRING" id="320771.Cflav_PD5738"/>
<dbReference type="AlphaFoldDB" id="B9XAR8"/>
<evidence type="ECO:0000313" key="1">
    <source>
        <dbReference type="EMBL" id="EEF63103.1"/>
    </source>
</evidence>
<dbReference type="Proteomes" id="UP000003688">
    <property type="component" value="Unassembled WGS sequence"/>
</dbReference>
<comment type="caution">
    <text evidence="1">The sequence shown here is derived from an EMBL/GenBank/DDBJ whole genome shotgun (WGS) entry which is preliminary data.</text>
</comment>
<dbReference type="EMBL" id="ABOX02000002">
    <property type="protein sequence ID" value="EEF63103.1"/>
    <property type="molecule type" value="Genomic_DNA"/>
</dbReference>
<protein>
    <submittedName>
        <fullName evidence="1">Uncharacterized protein</fullName>
    </submittedName>
</protein>
<keyword evidence="2" id="KW-1185">Reference proteome</keyword>
<evidence type="ECO:0000313" key="2">
    <source>
        <dbReference type="Proteomes" id="UP000003688"/>
    </source>
</evidence>
<accession>B9XAR8</accession>
<dbReference type="OrthoDB" id="193772at2"/>